<protein>
    <submittedName>
        <fullName evidence="1">Uncharacterized protein</fullName>
    </submittedName>
</protein>
<evidence type="ECO:0000313" key="1">
    <source>
        <dbReference type="EMBL" id="KAK7486110.1"/>
    </source>
</evidence>
<evidence type="ECO:0000313" key="2">
    <source>
        <dbReference type="Proteomes" id="UP001519460"/>
    </source>
</evidence>
<gene>
    <name evidence="1" type="ORF">BaRGS_00022719</name>
</gene>
<comment type="caution">
    <text evidence="1">The sequence shown here is derived from an EMBL/GenBank/DDBJ whole genome shotgun (WGS) entry which is preliminary data.</text>
</comment>
<reference evidence="1 2" key="1">
    <citation type="journal article" date="2023" name="Sci. Data">
        <title>Genome assembly of the Korean intertidal mud-creeper Batillaria attramentaria.</title>
        <authorList>
            <person name="Patra A.K."/>
            <person name="Ho P.T."/>
            <person name="Jun S."/>
            <person name="Lee S.J."/>
            <person name="Kim Y."/>
            <person name="Won Y.J."/>
        </authorList>
    </citation>
    <scope>NUCLEOTIDE SEQUENCE [LARGE SCALE GENOMIC DNA]</scope>
    <source>
        <strain evidence="1">Wonlab-2016</strain>
    </source>
</reference>
<proteinExistence type="predicted"/>
<keyword evidence="2" id="KW-1185">Reference proteome</keyword>
<sequence length="110" mass="12502">MIRKVSYKRYRTDDDCVTTDNDLLDIHVYYTALTIFTRSHWLTKAEPLVFQVALASGCHSNYAGRKRWTGQLDSDANRRDSICLLAGRNRPKGLISLDATSSFDTSHCSQ</sequence>
<accession>A0ABD0KGJ6</accession>
<organism evidence="1 2">
    <name type="scientific">Batillaria attramentaria</name>
    <dbReference type="NCBI Taxonomy" id="370345"/>
    <lineage>
        <taxon>Eukaryota</taxon>
        <taxon>Metazoa</taxon>
        <taxon>Spiralia</taxon>
        <taxon>Lophotrochozoa</taxon>
        <taxon>Mollusca</taxon>
        <taxon>Gastropoda</taxon>
        <taxon>Caenogastropoda</taxon>
        <taxon>Sorbeoconcha</taxon>
        <taxon>Cerithioidea</taxon>
        <taxon>Batillariidae</taxon>
        <taxon>Batillaria</taxon>
    </lineage>
</organism>
<dbReference type="AlphaFoldDB" id="A0ABD0KGJ6"/>
<dbReference type="Proteomes" id="UP001519460">
    <property type="component" value="Unassembled WGS sequence"/>
</dbReference>
<dbReference type="EMBL" id="JACVVK020000184">
    <property type="protein sequence ID" value="KAK7486110.1"/>
    <property type="molecule type" value="Genomic_DNA"/>
</dbReference>
<name>A0ABD0KGJ6_9CAEN</name>